<feature type="transmembrane region" description="Helical" evidence="7">
    <location>
        <begin position="350"/>
        <end position="371"/>
    </location>
</feature>
<keyword evidence="11" id="KW-1185">Reference proteome</keyword>
<dbReference type="PANTHER" id="PTHR30224">
    <property type="entry name" value="ELECTRON TRANSPORT PROTEIN"/>
    <property type="match status" value="1"/>
</dbReference>
<evidence type="ECO:0000256" key="2">
    <source>
        <dbReference type="ARBA" id="ARBA00022475"/>
    </source>
</evidence>
<feature type="signal peptide" evidence="8">
    <location>
        <begin position="1"/>
        <end position="29"/>
    </location>
</feature>
<feature type="domain" description="4Fe-4S ferredoxin-type" evidence="9">
    <location>
        <begin position="429"/>
        <end position="459"/>
    </location>
</feature>
<feature type="transmembrane region" description="Helical" evidence="7">
    <location>
        <begin position="620"/>
        <end position="641"/>
    </location>
</feature>
<dbReference type="PANTHER" id="PTHR30224:SF4">
    <property type="entry name" value="ELECTRON TRANSPORT PROTEIN YCCM-RELATED"/>
    <property type="match status" value="1"/>
</dbReference>
<accession>A0A328C1G5</accession>
<feature type="transmembrane region" description="Helical" evidence="7">
    <location>
        <begin position="518"/>
        <end position="539"/>
    </location>
</feature>
<name>A0A328C1G5_9DELT</name>
<dbReference type="RefSeq" id="WP_111731054.1">
    <property type="nucleotide sequence ID" value="NZ_QHKO01000010.1"/>
</dbReference>
<feature type="transmembrane region" description="Helical" evidence="7">
    <location>
        <begin position="327"/>
        <end position="344"/>
    </location>
</feature>
<dbReference type="AlphaFoldDB" id="A0A328C1G5"/>
<keyword evidence="7" id="KW-1133">Transmembrane helix</keyword>
<evidence type="ECO:0000256" key="8">
    <source>
        <dbReference type="SAM" id="SignalP"/>
    </source>
</evidence>
<keyword evidence="2" id="KW-1003">Cell membrane</keyword>
<dbReference type="Proteomes" id="UP000249169">
    <property type="component" value="Unassembled WGS sequence"/>
</dbReference>
<keyword evidence="5" id="KW-0411">Iron-sulfur</keyword>
<evidence type="ECO:0000256" key="3">
    <source>
        <dbReference type="ARBA" id="ARBA00022723"/>
    </source>
</evidence>
<dbReference type="InterPro" id="IPR052378">
    <property type="entry name" value="NosR_regulator"/>
</dbReference>
<dbReference type="GO" id="GO:0046872">
    <property type="term" value="F:metal ion binding"/>
    <property type="evidence" value="ECO:0007669"/>
    <property type="project" value="UniProtKB-KW"/>
</dbReference>
<comment type="subcellular location">
    <subcellularLocation>
        <location evidence="1">Cell membrane</location>
    </subcellularLocation>
</comment>
<evidence type="ECO:0000256" key="1">
    <source>
        <dbReference type="ARBA" id="ARBA00004236"/>
    </source>
</evidence>
<dbReference type="GO" id="GO:0051536">
    <property type="term" value="F:iron-sulfur cluster binding"/>
    <property type="evidence" value="ECO:0007669"/>
    <property type="project" value="UniProtKB-KW"/>
</dbReference>
<evidence type="ECO:0000256" key="7">
    <source>
        <dbReference type="SAM" id="Phobius"/>
    </source>
</evidence>
<dbReference type="Pfam" id="PF12801">
    <property type="entry name" value="Fer4_5"/>
    <property type="match status" value="2"/>
</dbReference>
<dbReference type="InterPro" id="IPR017896">
    <property type="entry name" value="4Fe4S_Fe-S-bd"/>
</dbReference>
<evidence type="ECO:0000313" key="10">
    <source>
        <dbReference type="EMBL" id="RAL20458.1"/>
    </source>
</evidence>
<keyword evidence="8" id="KW-0732">Signal</keyword>
<dbReference type="InterPro" id="IPR017900">
    <property type="entry name" value="4Fe4S_Fe_S_CS"/>
</dbReference>
<feature type="chain" id="PRO_5016338649" description="4Fe-4S ferredoxin-type domain-containing protein" evidence="8">
    <location>
        <begin position="30"/>
        <end position="685"/>
    </location>
</feature>
<dbReference type="GO" id="GO:0005886">
    <property type="term" value="C:plasma membrane"/>
    <property type="evidence" value="ECO:0007669"/>
    <property type="project" value="UniProtKB-SubCell"/>
</dbReference>
<feature type="transmembrane region" description="Helical" evidence="7">
    <location>
        <begin position="271"/>
        <end position="296"/>
    </location>
</feature>
<evidence type="ECO:0000313" key="11">
    <source>
        <dbReference type="Proteomes" id="UP000249169"/>
    </source>
</evidence>
<proteinExistence type="predicted"/>
<feature type="transmembrane region" description="Helical" evidence="7">
    <location>
        <begin position="653"/>
        <end position="676"/>
    </location>
</feature>
<dbReference type="PROSITE" id="PS00198">
    <property type="entry name" value="4FE4S_FER_1"/>
    <property type="match status" value="1"/>
</dbReference>
<feature type="transmembrane region" description="Helical" evidence="7">
    <location>
        <begin position="177"/>
        <end position="197"/>
    </location>
</feature>
<feature type="transmembrane region" description="Helical" evidence="7">
    <location>
        <begin position="560"/>
        <end position="577"/>
    </location>
</feature>
<gene>
    <name evidence="10" type="ORF">DL240_16775</name>
</gene>
<keyword evidence="7" id="KW-0812">Transmembrane</keyword>
<feature type="transmembrane region" description="Helical" evidence="7">
    <location>
        <begin position="476"/>
        <end position="498"/>
    </location>
</feature>
<keyword evidence="6 7" id="KW-0472">Membrane</keyword>
<evidence type="ECO:0000256" key="5">
    <source>
        <dbReference type="ARBA" id="ARBA00023014"/>
    </source>
</evidence>
<feature type="transmembrane region" description="Helical" evidence="7">
    <location>
        <begin position="236"/>
        <end position="256"/>
    </location>
</feature>
<organism evidence="10 11">
    <name type="scientific">Lujinxingia litoralis</name>
    <dbReference type="NCBI Taxonomy" id="2211119"/>
    <lineage>
        <taxon>Bacteria</taxon>
        <taxon>Deltaproteobacteria</taxon>
        <taxon>Bradymonadales</taxon>
        <taxon>Lujinxingiaceae</taxon>
        <taxon>Lujinxingia</taxon>
    </lineage>
</organism>
<dbReference type="PROSITE" id="PS51379">
    <property type="entry name" value="4FE4S_FER_2"/>
    <property type="match status" value="1"/>
</dbReference>
<evidence type="ECO:0000256" key="4">
    <source>
        <dbReference type="ARBA" id="ARBA00023004"/>
    </source>
</evidence>
<protein>
    <recommendedName>
        <fullName evidence="9">4Fe-4S ferredoxin-type domain-containing protein</fullName>
    </recommendedName>
</protein>
<keyword evidence="3" id="KW-0479">Metal-binding</keyword>
<sequence>MLSALWRLLTALLVAFILAIPLASSTVQAQDALHAGHAHATAHGHAAADHHGDEVTEWICPMECNDLRFDEFTQCPICGMDVVPHKVKRAPQPASEEVLEWICPMECNDLRFDEFTQCPICGMDVVPHKVQRVATGDEAIFSELEEGAFFDPDALMSQAEVIADRPERALMPGVPNWIFYLGLGLLLALSCGLLLALGEPTRNMQKTSKRWDYPRFELTRLAFFKSLVTWRGFQPLVQIPVVALFILVIVAGLIGSQDPSRNLAPVLTWNIWWMGLIFFAFFAGEVWCTVCPWMAVPDWLKRLSKKLPGRDRPLGLERSWPRALRNLYPAIAMFMALTWLELAYEAPYRPALTSVMGLAMVAMAAATLFIFERKGFCRYVCPVGRVTGAYGTTGMLEIRRRDAQICKSCRTKDCFHGNERGLPCPTGEFMGAMNENSYCTMCTECLKTCPHDNVAINVRAPIADLLGPHRKRLDEAWLLLAIFLVTIFHGLAMIPLWTRQTVPPLRDALEGLLGTDPGYLVAFTLGMGAFFIAAVLLYLGACGLSKWASGNAFYRLRDFFIAYAYPLLPVALAYHLAHNALHFFYEGSKLVRLISDPFGWGWDLFGTAKSPLTMLVPLEILWTAQLTLVVLGNLASIWLVNRATHRMFGNRRQALRALAPIAIFALLLSVAALWLLSQPMEMRTA</sequence>
<reference evidence="10 11" key="1">
    <citation type="submission" date="2018-05" db="EMBL/GenBank/DDBJ databases">
        <title>Lujinxingia marina gen. nov. sp. nov., a new facultative anaerobic member of the class Deltaproteobacteria, and proposal of Lujinxingaceae fam. nov.</title>
        <authorList>
            <person name="Li C.-M."/>
        </authorList>
    </citation>
    <scope>NUCLEOTIDE SEQUENCE [LARGE SCALE GENOMIC DNA]</scope>
    <source>
        <strain evidence="10 11">B210</strain>
    </source>
</reference>
<keyword evidence="4" id="KW-0408">Iron</keyword>
<dbReference type="EMBL" id="QHKO01000010">
    <property type="protein sequence ID" value="RAL20458.1"/>
    <property type="molecule type" value="Genomic_DNA"/>
</dbReference>
<comment type="caution">
    <text evidence="10">The sequence shown here is derived from an EMBL/GenBank/DDBJ whole genome shotgun (WGS) entry which is preliminary data.</text>
</comment>
<evidence type="ECO:0000256" key="6">
    <source>
        <dbReference type="ARBA" id="ARBA00023136"/>
    </source>
</evidence>
<evidence type="ECO:0000259" key="9">
    <source>
        <dbReference type="PROSITE" id="PS51379"/>
    </source>
</evidence>
<dbReference type="OrthoDB" id="9771372at2"/>